<reference evidence="1" key="1">
    <citation type="submission" date="2006-10" db="EMBL/GenBank/DDBJ databases">
        <authorList>
            <person name="Amadeo P."/>
            <person name="Zhao Q."/>
            <person name="Wortman J."/>
            <person name="Fraser-Liggett C."/>
            <person name="Carlton J."/>
        </authorList>
    </citation>
    <scope>NUCLEOTIDE SEQUENCE</scope>
    <source>
        <strain evidence="1">G3</strain>
    </source>
</reference>
<dbReference type="Gene3D" id="3.80.10.10">
    <property type="entry name" value="Ribonuclease Inhibitor"/>
    <property type="match status" value="1"/>
</dbReference>
<name>A2DVJ5_TRIV3</name>
<evidence type="ECO:0008006" key="3">
    <source>
        <dbReference type="Google" id="ProtNLM"/>
    </source>
</evidence>
<dbReference type="Pfam" id="PF13306">
    <property type="entry name" value="LRR_5"/>
    <property type="match status" value="2"/>
</dbReference>
<dbReference type="SMR" id="A2DVJ5"/>
<dbReference type="VEuPathDB" id="TrichDB:TVAGG3_0275570"/>
<reference evidence="1" key="2">
    <citation type="journal article" date="2007" name="Science">
        <title>Draft genome sequence of the sexually transmitted pathogen Trichomonas vaginalis.</title>
        <authorList>
            <person name="Carlton J.M."/>
            <person name="Hirt R.P."/>
            <person name="Silva J.C."/>
            <person name="Delcher A.L."/>
            <person name="Schatz M."/>
            <person name="Zhao Q."/>
            <person name="Wortman J.R."/>
            <person name="Bidwell S.L."/>
            <person name="Alsmark U.C.M."/>
            <person name="Besteiro S."/>
            <person name="Sicheritz-Ponten T."/>
            <person name="Noel C.J."/>
            <person name="Dacks J.B."/>
            <person name="Foster P.G."/>
            <person name="Simillion C."/>
            <person name="Van de Peer Y."/>
            <person name="Miranda-Saavedra D."/>
            <person name="Barton G.J."/>
            <person name="Westrop G.D."/>
            <person name="Mueller S."/>
            <person name="Dessi D."/>
            <person name="Fiori P.L."/>
            <person name="Ren Q."/>
            <person name="Paulsen I."/>
            <person name="Zhang H."/>
            <person name="Bastida-Corcuera F.D."/>
            <person name="Simoes-Barbosa A."/>
            <person name="Brown M.T."/>
            <person name="Hayes R.D."/>
            <person name="Mukherjee M."/>
            <person name="Okumura C.Y."/>
            <person name="Schneider R."/>
            <person name="Smith A.J."/>
            <person name="Vanacova S."/>
            <person name="Villalvazo M."/>
            <person name="Haas B.J."/>
            <person name="Pertea M."/>
            <person name="Feldblyum T.V."/>
            <person name="Utterback T.R."/>
            <person name="Shu C.L."/>
            <person name="Osoegawa K."/>
            <person name="de Jong P.J."/>
            <person name="Hrdy I."/>
            <person name="Horvathova L."/>
            <person name="Zubacova Z."/>
            <person name="Dolezal P."/>
            <person name="Malik S.B."/>
            <person name="Logsdon J.M. Jr."/>
            <person name="Henze K."/>
            <person name="Gupta A."/>
            <person name="Wang C.C."/>
            <person name="Dunne R.L."/>
            <person name="Upcroft J.A."/>
            <person name="Upcroft P."/>
            <person name="White O."/>
            <person name="Salzberg S.L."/>
            <person name="Tang P."/>
            <person name="Chiu C.-H."/>
            <person name="Lee Y.-S."/>
            <person name="Embley T.M."/>
            <person name="Coombs G.H."/>
            <person name="Mottram J.C."/>
            <person name="Tachezy J."/>
            <person name="Fraser-Liggett C.M."/>
            <person name="Johnson P.J."/>
        </authorList>
    </citation>
    <scope>NUCLEOTIDE SEQUENCE [LARGE SCALE GENOMIC DNA]</scope>
    <source>
        <strain evidence="1">G3</strain>
    </source>
</reference>
<dbReference type="VEuPathDB" id="TrichDB:TVAG_495520"/>
<evidence type="ECO:0000313" key="2">
    <source>
        <dbReference type="Proteomes" id="UP000001542"/>
    </source>
</evidence>
<dbReference type="InterPro" id="IPR026906">
    <property type="entry name" value="LRR_5"/>
</dbReference>
<sequence>MNGELQSIKSGAFFITKLKNISIPDSVRQISGFYDDQVIGGPFGLCIFLTNIFISENSALTRIGYAVSQKSPVTNIFIPKDCRIDAGAFNLMANLSVTIDSRNQYHRIYNKCIYSYDYNSFYWASRSYTDEFKFYPNCSIIAFEAFRGYSTKYALVIPPSIIKIDVGSFREFYCKSIIFQNYMIQTPNFQIFAYNYSPIIMPSILKVVHSRVFDYYFGKCIEFFSDIERIDSDSFTNCSELQEIRFHKLKNNLIIDSNSFRNCANLKYLIFPIESTDIITFNSTCLDECDSFIGVKFYMTIPRDIMKFNVSTKSLDIDVSTANKNGDPINCGRFQLKHPFDEKCKVPIHSCKRSPLSLNIPNIFVFICIIIE</sequence>
<proteinExistence type="predicted"/>
<gene>
    <name evidence="1" type="ORF">TVAG_495520</name>
</gene>
<protein>
    <recommendedName>
        <fullName evidence="3">Surface antigen BspA-like</fullName>
    </recommendedName>
</protein>
<dbReference type="InterPro" id="IPR032675">
    <property type="entry name" value="LRR_dom_sf"/>
</dbReference>
<dbReference type="KEGG" id="tva:4773540"/>
<accession>A2DVJ5</accession>
<organism evidence="1 2">
    <name type="scientific">Trichomonas vaginalis (strain ATCC PRA-98 / G3)</name>
    <dbReference type="NCBI Taxonomy" id="412133"/>
    <lineage>
        <taxon>Eukaryota</taxon>
        <taxon>Metamonada</taxon>
        <taxon>Parabasalia</taxon>
        <taxon>Trichomonadida</taxon>
        <taxon>Trichomonadidae</taxon>
        <taxon>Trichomonas</taxon>
    </lineage>
</organism>
<dbReference type="Proteomes" id="UP000001542">
    <property type="component" value="Unassembled WGS sequence"/>
</dbReference>
<keyword evidence="2" id="KW-1185">Reference proteome</keyword>
<dbReference type="EMBL" id="DS113254">
    <property type="protein sequence ID" value="EAY15537.1"/>
    <property type="molecule type" value="Genomic_DNA"/>
</dbReference>
<dbReference type="InParanoid" id="A2DVJ5"/>
<dbReference type="AlphaFoldDB" id="A2DVJ5"/>
<evidence type="ECO:0000313" key="1">
    <source>
        <dbReference type="EMBL" id="EAY15537.1"/>
    </source>
</evidence>
<dbReference type="RefSeq" id="XP_001327760.1">
    <property type="nucleotide sequence ID" value="XM_001327725.1"/>
</dbReference>